<dbReference type="eggNOG" id="KOG1064">
    <property type="taxonomic scope" value="Eukaryota"/>
</dbReference>
<dbReference type="Proteomes" id="UP000013521">
    <property type="component" value="Unassembled WGS sequence"/>
</dbReference>
<dbReference type="Pfam" id="PF12234">
    <property type="entry name" value="Rav1p_C"/>
    <property type="match status" value="1"/>
</dbReference>
<dbReference type="PANTHER" id="PTHR13950">
    <property type="entry name" value="RABCONNECTIN-RELATED"/>
    <property type="match status" value="1"/>
</dbReference>
<dbReference type="OMA" id="HNHESER"/>
<dbReference type="GO" id="GO:0043291">
    <property type="term" value="C:RAVE complex"/>
    <property type="evidence" value="ECO:0007669"/>
    <property type="project" value="TreeGrafter"/>
</dbReference>
<feature type="region of interest" description="Disordered" evidence="1">
    <location>
        <begin position="919"/>
        <end position="951"/>
    </location>
</feature>
<protein>
    <submittedName>
        <fullName evidence="3">Putative wd repeat protein</fullName>
    </submittedName>
</protein>
<reference evidence="4" key="1">
    <citation type="journal article" date="2013" name="Genome Announc.">
        <title>Draft genome sequence of Neofusicoccum parvum isolate UCR-NP2, a fungal vascular pathogen associated with grapevine cankers.</title>
        <authorList>
            <person name="Blanco-Ulate B."/>
            <person name="Rolshausen P."/>
            <person name="Cantu D."/>
        </authorList>
    </citation>
    <scope>NUCLEOTIDE SEQUENCE [LARGE SCALE GENOMIC DNA]</scope>
    <source>
        <strain evidence="4">UCR-NP2</strain>
    </source>
</reference>
<dbReference type="Gene3D" id="2.130.10.10">
    <property type="entry name" value="YVTN repeat-like/Quinoprotein amine dehydrogenase"/>
    <property type="match status" value="1"/>
</dbReference>
<evidence type="ECO:0000313" key="4">
    <source>
        <dbReference type="Proteomes" id="UP000013521"/>
    </source>
</evidence>
<dbReference type="InterPro" id="IPR022033">
    <property type="entry name" value="Rav1p_C"/>
</dbReference>
<dbReference type="STRING" id="1287680.R1G5G9"/>
<dbReference type="InterPro" id="IPR036322">
    <property type="entry name" value="WD40_repeat_dom_sf"/>
</dbReference>
<proteinExistence type="predicted"/>
<gene>
    <name evidence="3" type="ORF">UCRNP2_9911</name>
</gene>
<dbReference type="InterPro" id="IPR052208">
    <property type="entry name" value="DmX-like/RAVE_component"/>
</dbReference>
<feature type="domain" description="RAVE complex protein Rav1 C-terminal" evidence="2">
    <location>
        <begin position="483"/>
        <end position="905"/>
    </location>
</feature>
<dbReference type="KEGG" id="npa:UCRNP2_9911"/>
<sequence>MRAILPGRPNAELAAVTTGLWEGRQLIAYISGNALVILGGPRHIIQTTYNEDEDDLVSVVLDEPSGKIAVASTKAAYVYKPYGLDIGQPKWSLQHTLTLPDADDEIRTLSWGLAEELLVGSASLTLFSTHNHESERLFSTPLASPAKFAHFSYDATFIASTSQYDRLVKVWHRLSFGSVEERFDVAYLPHPTTVTGLHWRRPRHREQSIENVLYTICADNKVRVWVGGEHFGPEIFQLWADIDLAESIKPRALDPSSRSGRRFTFFIDSADFAVATEKAVQQASDKRGQEESHALQHLIEVANRTPEVCVVLDDKGNMSAWGLESVDTKTKKTSAIFNIAHVEGLKLHFAKDVLPIEDNVQFYSFCGDTHGSSFTLLMHHFDGRLEWLEGKIDFLFDPSPLKLTRLQRETILTGHTGPIKKAEICKFDLGDGEGLAYVIPVDPAGTPSVISGFLDTFARDVAISYTTSGVIKSWTARLSSNRKKTLKFYTEGDSFDTFLGLSPEEFFLDQDNVMNGAARKEMQSSYADFTDADDEPASVTEEVAANLNELLLTKSVPQLSNREQFHLADIVECVGTVEKHRRSVDDNACRFLLFFRQHYLRDRDGQRSEDKAHISWREITWAYHSGSQDILMDLVSRHFQGRMLWKQAKEAGIFMWMTDLNALRAQFEVIARNEYTKTEEKNPVDCSLYYLALRKKAVLIGLWRMATWNREQSGTHRLLQNNFNEARWRTAALKNAYALMGRHRFEYAAAFFLLADHLQDAVSILANQMNDMQLAIAVARVYEGDDGPVLRKFITERVLPHAVMEGNRWMATWAFWMLGKRDVAVRALVTPLSGLLSPPDSPSLQSKLFLTDDPALVVLYRQLRDKSLQTLRGALAVTPRAEWEFLVHTARLYERMGCDLLALDLVRSWEFLAPQQPREQLGPLPTRLPPHSSHHGPLSPGAGAGATEVEA</sequence>
<dbReference type="OrthoDB" id="342131at2759"/>
<organism evidence="3 4">
    <name type="scientific">Botryosphaeria parva (strain UCR-NP2)</name>
    <name type="common">Grapevine canker fungus</name>
    <name type="synonym">Neofusicoccum parvum</name>
    <dbReference type="NCBI Taxonomy" id="1287680"/>
    <lineage>
        <taxon>Eukaryota</taxon>
        <taxon>Fungi</taxon>
        <taxon>Dikarya</taxon>
        <taxon>Ascomycota</taxon>
        <taxon>Pezizomycotina</taxon>
        <taxon>Dothideomycetes</taxon>
        <taxon>Dothideomycetes incertae sedis</taxon>
        <taxon>Botryosphaeriales</taxon>
        <taxon>Botryosphaeriaceae</taxon>
        <taxon>Neofusicoccum</taxon>
    </lineage>
</organism>
<dbReference type="SUPFAM" id="SSF50978">
    <property type="entry name" value="WD40 repeat-like"/>
    <property type="match status" value="1"/>
</dbReference>
<evidence type="ECO:0000259" key="2">
    <source>
        <dbReference type="Pfam" id="PF12234"/>
    </source>
</evidence>
<dbReference type="GO" id="GO:0007035">
    <property type="term" value="P:vacuolar acidification"/>
    <property type="evidence" value="ECO:0007669"/>
    <property type="project" value="TreeGrafter"/>
</dbReference>
<accession>R1G5G9</accession>
<dbReference type="EMBL" id="KB916837">
    <property type="protein sequence ID" value="EOD43376.1"/>
    <property type="molecule type" value="Genomic_DNA"/>
</dbReference>
<dbReference type="AlphaFoldDB" id="R1G5G9"/>
<dbReference type="PANTHER" id="PTHR13950:SF9">
    <property type="entry name" value="RABCONNECTIN-3A"/>
    <property type="match status" value="1"/>
</dbReference>
<dbReference type="InterPro" id="IPR015943">
    <property type="entry name" value="WD40/YVTN_repeat-like_dom_sf"/>
</dbReference>
<feature type="compositionally biased region" description="Low complexity" evidence="1">
    <location>
        <begin position="929"/>
        <end position="941"/>
    </location>
</feature>
<evidence type="ECO:0000256" key="1">
    <source>
        <dbReference type="SAM" id="MobiDB-lite"/>
    </source>
</evidence>
<dbReference type="HOGENOM" id="CLU_000310_0_1_1"/>
<name>R1G5G9_BOTPV</name>
<evidence type="ECO:0000313" key="3">
    <source>
        <dbReference type="EMBL" id="EOD43376.1"/>
    </source>
</evidence>